<accession>A0A366I946</accession>
<feature type="domain" description="Dienelactone hydrolase" evidence="1">
    <location>
        <begin position="7"/>
        <end position="194"/>
    </location>
</feature>
<name>A0A366I946_9FIRM</name>
<proteinExistence type="predicted"/>
<dbReference type="EMBL" id="QNRX01000006">
    <property type="protein sequence ID" value="RBP66057.1"/>
    <property type="molecule type" value="Genomic_DNA"/>
</dbReference>
<evidence type="ECO:0000259" key="1">
    <source>
        <dbReference type="Pfam" id="PF01738"/>
    </source>
</evidence>
<dbReference type="OrthoDB" id="115291at2"/>
<dbReference type="RefSeq" id="WP_113920381.1">
    <property type="nucleotide sequence ID" value="NZ_QNRX01000006.1"/>
</dbReference>
<dbReference type="Pfam" id="PF01738">
    <property type="entry name" value="DLH"/>
    <property type="match status" value="1"/>
</dbReference>
<comment type="caution">
    <text evidence="2">The sequence shown here is derived from an EMBL/GenBank/DDBJ whole genome shotgun (WGS) entry which is preliminary data.</text>
</comment>
<gene>
    <name evidence="2" type="ORF">DES36_106170</name>
</gene>
<dbReference type="InterPro" id="IPR002925">
    <property type="entry name" value="Dienelactn_hydro"/>
</dbReference>
<dbReference type="Proteomes" id="UP000253490">
    <property type="component" value="Unassembled WGS sequence"/>
</dbReference>
<dbReference type="PANTHER" id="PTHR46623">
    <property type="entry name" value="CARBOXYMETHYLENEBUTENOLIDASE-RELATED"/>
    <property type="match status" value="1"/>
</dbReference>
<evidence type="ECO:0000313" key="2">
    <source>
        <dbReference type="EMBL" id="RBP66057.1"/>
    </source>
</evidence>
<dbReference type="InterPro" id="IPR029058">
    <property type="entry name" value="AB_hydrolase_fold"/>
</dbReference>
<reference evidence="2 3" key="1">
    <citation type="submission" date="2018-06" db="EMBL/GenBank/DDBJ databases">
        <title>Genomic Encyclopedia of Type Strains, Phase IV (KMG-IV): sequencing the most valuable type-strain genomes for metagenomic binning, comparative biology and taxonomic classification.</title>
        <authorList>
            <person name="Goeker M."/>
        </authorList>
    </citation>
    <scope>NUCLEOTIDE SEQUENCE [LARGE SCALE GENOMIC DNA]</scope>
    <source>
        <strain evidence="2 3">DSM 22112</strain>
    </source>
</reference>
<dbReference type="SUPFAM" id="SSF53474">
    <property type="entry name" value="alpha/beta-Hydrolases"/>
    <property type="match status" value="1"/>
</dbReference>
<protein>
    <submittedName>
        <fullName evidence="2">Dienelactone hydrolase</fullName>
    </submittedName>
</protein>
<evidence type="ECO:0000313" key="3">
    <source>
        <dbReference type="Proteomes" id="UP000253490"/>
    </source>
</evidence>
<dbReference type="AlphaFoldDB" id="A0A366I946"/>
<dbReference type="GO" id="GO:0016787">
    <property type="term" value="F:hydrolase activity"/>
    <property type="evidence" value="ECO:0007669"/>
    <property type="project" value="UniProtKB-KW"/>
</dbReference>
<dbReference type="Gene3D" id="3.40.50.1820">
    <property type="entry name" value="alpha/beta hydrolase"/>
    <property type="match status" value="1"/>
</dbReference>
<keyword evidence="3" id="KW-1185">Reference proteome</keyword>
<sequence length="197" mass="22802">MDKKSENSKQAIIVLHEIYGVNQFVKEQCQKFTEAGYDVFCPNLIDRASFSYEESIEAYDFFMKNVEFEMYKEINGFANQLKDKYDNVFIVGFSVGATIAWRCCENSLCSGIIACYGSRIRDYTDINPICPTLLLFSKEDSFDVYGMVCQLQDKQHLSIIEFDAEHGFLDPYSKHYNDKQSKRAEESITCFINECTK</sequence>
<dbReference type="PANTHER" id="PTHR46623:SF6">
    <property type="entry name" value="ALPHA_BETA-HYDROLASES SUPERFAMILY PROTEIN"/>
    <property type="match status" value="1"/>
</dbReference>
<organism evidence="2 3">
    <name type="scientific">Alkalibaculum bacchi</name>
    <dbReference type="NCBI Taxonomy" id="645887"/>
    <lineage>
        <taxon>Bacteria</taxon>
        <taxon>Bacillati</taxon>
        <taxon>Bacillota</taxon>
        <taxon>Clostridia</taxon>
        <taxon>Eubacteriales</taxon>
        <taxon>Eubacteriaceae</taxon>
        <taxon>Alkalibaculum</taxon>
    </lineage>
</organism>
<keyword evidence="2" id="KW-0378">Hydrolase</keyword>
<dbReference type="InterPro" id="IPR051049">
    <property type="entry name" value="Dienelactone_hydrolase-like"/>
</dbReference>